<dbReference type="InterPro" id="IPR011260">
    <property type="entry name" value="RNAP_asu_C"/>
</dbReference>
<dbReference type="InterPro" id="IPR011262">
    <property type="entry name" value="DNA-dir_RNA_pol_insert"/>
</dbReference>
<comment type="subunit">
    <text evidence="9">Homodimer. The RNAP catalytic core consists of 2 alpha, 1 beta, 1 beta' and 1 omega subunit. When a sigma factor is associated with the core the holoenzyme is formed, which can initiate transcription.</text>
</comment>
<dbReference type="InterPro" id="IPR036603">
    <property type="entry name" value="RBP11-like"/>
</dbReference>
<feature type="region of interest" description="Alpha N-terminal domain (alpha-NTD)" evidence="9">
    <location>
        <begin position="1"/>
        <end position="239"/>
    </location>
</feature>
<dbReference type="SUPFAM" id="SSF47789">
    <property type="entry name" value="C-terminal domain of RNA polymerase alpha subunit"/>
    <property type="match status" value="1"/>
</dbReference>
<dbReference type="SUPFAM" id="SSF55257">
    <property type="entry name" value="RBP11-like subunits of RNA polymerase"/>
    <property type="match status" value="1"/>
</dbReference>
<dbReference type="GO" id="GO:0009536">
    <property type="term" value="C:plastid"/>
    <property type="evidence" value="ECO:0007669"/>
    <property type="project" value="UniProtKB-SubCell"/>
</dbReference>
<gene>
    <name evidence="9 11" type="primary">rpoA</name>
    <name evidence="11" type="ORF">Mo_alb1Pt0752</name>
</gene>
<dbReference type="GO" id="GO:0006351">
    <property type="term" value="P:DNA-templated transcription"/>
    <property type="evidence" value="ECO:0007669"/>
    <property type="project" value="UniProtKB-UniRule"/>
</dbReference>
<dbReference type="GO" id="GO:0003899">
    <property type="term" value="F:DNA-directed RNA polymerase activity"/>
    <property type="evidence" value="ECO:0007669"/>
    <property type="project" value="UniProtKB-UniRule"/>
</dbReference>
<protein>
    <recommendedName>
        <fullName evidence="9">DNA-directed RNA polymerase subunit alpha</fullName>
        <shortName evidence="9">RNAP subunit alpha</shortName>
        <ecNumber evidence="9">2.7.7.6</ecNumber>
    </recommendedName>
    <alternativeName>
        <fullName evidence="9">RNA polymerase subunit alpha</fullName>
    </alternativeName>
    <alternativeName>
        <fullName evidence="9">Transcriptase subunit alpha</fullName>
    </alternativeName>
</protein>
<proteinExistence type="inferred from homology"/>
<dbReference type="RefSeq" id="YP_009435788.1">
    <property type="nucleotide sequence ID" value="NC_036082.1"/>
</dbReference>
<comment type="subcellular location">
    <subcellularLocation>
        <location evidence="2">Plastid</location>
    </subcellularLocation>
</comment>
<evidence type="ECO:0000256" key="4">
    <source>
        <dbReference type="ARBA" id="ARBA00022478"/>
    </source>
</evidence>
<evidence type="ECO:0000256" key="1">
    <source>
        <dbReference type="ARBA" id="ARBA00004026"/>
    </source>
</evidence>
<dbReference type="Pfam" id="PF01193">
    <property type="entry name" value="RNA_pol_L"/>
    <property type="match status" value="1"/>
</dbReference>
<comment type="domain">
    <text evidence="9">The N-terminal domain is essential for RNAP assembly and basal transcription, whereas the C-terminal domain is involved in interaction with transcriptional regulators and with upstream promoter elements.</text>
</comment>
<dbReference type="Gene3D" id="2.170.120.12">
    <property type="entry name" value="DNA-directed RNA polymerase, insert domain"/>
    <property type="match status" value="1"/>
</dbReference>
<keyword evidence="4 9" id="KW-0240">DNA-directed RNA polymerase</keyword>
<evidence type="ECO:0000256" key="5">
    <source>
        <dbReference type="ARBA" id="ARBA00022679"/>
    </source>
</evidence>
<evidence type="ECO:0000256" key="6">
    <source>
        <dbReference type="ARBA" id="ARBA00022695"/>
    </source>
</evidence>
<dbReference type="HAMAP" id="MF_00059">
    <property type="entry name" value="RNApol_bact_RpoA"/>
    <property type="match status" value="1"/>
</dbReference>
<keyword evidence="7 9" id="KW-0804">Transcription</keyword>
<dbReference type="Gene3D" id="1.10.150.20">
    <property type="entry name" value="5' to 3' exonuclease, C-terminal subdomain"/>
    <property type="match status" value="1"/>
</dbReference>
<dbReference type="SUPFAM" id="SSF56553">
    <property type="entry name" value="Insert subdomain of RNA polymerase alpha subunit"/>
    <property type="match status" value="1"/>
</dbReference>
<accession>A0A291F100</accession>
<keyword evidence="5 9" id="KW-0808">Transferase</keyword>
<dbReference type="SMART" id="SM00662">
    <property type="entry name" value="RPOLD"/>
    <property type="match status" value="1"/>
</dbReference>
<dbReference type="GeneID" id="34728153"/>
<dbReference type="AlphaFoldDB" id="A0A291F100"/>
<dbReference type="Pfam" id="PF01000">
    <property type="entry name" value="RNA_pol_A_bac"/>
    <property type="match status" value="1"/>
</dbReference>
<dbReference type="FunFam" id="2.170.120.12:FF:000001">
    <property type="entry name" value="DNA-directed RNA polymerase subunit alpha"/>
    <property type="match status" value="1"/>
</dbReference>
<reference evidence="11" key="1">
    <citation type="journal article" date="2014" name="Proc. Natl. Acad. Sci. U.S.A.">
        <title>The dynamic history of plastid genomes in the Campanulaceae sensu lato is unique among angiosperms.</title>
        <authorList>
            <person name="Knox E.B."/>
        </authorList>
    </citation>
    <scope>NUCLEOTIDE SEQUENCE</scope>
</reference>
<name>A0A291F100_9ASTR</name>
<geneLocation type="plastid" evidence="11"/>
<keyword evidence="6 9" id="KW-0548">Nucleotidyltransferase</keyword>
<dbReference type="EC" id="2.7.7.6" evidence="9"/>
<dbReference type="CDD" id="cd06928">
    <property type="entry name" value="RNAP_alpha_NTD"/>
    <property type="match status" value="1"/>
</dbReference>
<feature type="domain" description="DNA-directed RNA polymerase RpoA/D/Rpb3-type" evidence="10">
    <location>
        <begin position="34"/>
        <end position="238"/>
    </location>
</feature>
<evidence type="ECO:0000256" key="3">
    <source>
        <dbReference type="ARBA" id="ARBA00007123"/>
    </source>
</evidence>
<evidence type="ECO:0000256" key="8">
    <source>
        <dbReference type="ARBA" id="ARBA00048552"/>
    </source>
</evidence>
<evidence type="ECO:0000256" key="2">
    <source>
        <dbReference type="ARBA" id="ARBA00004474"/>
    </source>
</evidence>
<dbReference type="InterPro" id="IPR011263">
    <property type="entry name" value="DNA-dir_RNA_pol_RpoA/D/Rpb3"/>
</dbReference>
<organism evidence="11">
    <name type="scientific">Monopsis alba</name>
    <dbReference type="NCBI Taxonomy" id="2041135"/>
    <lineage>
        <taxon>Eukaryota</taxon>
        <taxon>Viridiplantae</taxon>
        <taxon>Streptophyta</taxon>
        <taxon>Embryophyta</taxon>
        <taxon>Tracheophyta</taxon>
        <taxon>Spermatophyta</taxon>
        <taxon>Magnoliopsida</taxon>
        <taxon>eudicotyledons</taxon>
        <taxon>Gunneridae</taxon>
        <taxon>Pentapetalae</taxon>
        <taxon>asterids</taxon>
        <taxon>campanulids</taxon>
        <taxon>Asterales</taxon>
        <taxon>Campanulaceae</taxon>
        <taxon>Monopsis</taxon>
    </lineage>
</organism>
<comment type="catalytic activity">
    <reaction evidence="8 9">
        <text>RNA(n) + a ribonucleoside 5'-triphosphate = RNA(n+1) + diphosphate</text>
        <dbReference type="Rhea" id="RHEA:21248"/>
        <dbReference type="Rhea" id="RHEA-COMP:14527"/>
        <dbReference type="Rhea" id="RHEA-COMP:17342"/>
        <dbReference type="ChEBI" id="CHEBI:33019"/>
        <dbReference type="ChEBI" id="CHEBI:61557"/>
        <dbReference type="ChEBI" id="CHEBI:140395"/>
        <dbReference type="EC" id="2.7.7.6"/>
    </reaction>
</comment>
<dbReference type="InterPro" id="IPR011773">
    <property type="entry name" value="DNA-dir_RpoA"/>
</dbReference>
<evidence type="ECO:0000256" key="9">
    <source>
        <dbReference type="HAMAP-Rule" id="MF_00059"/>
    </source>
</evidence>
<dbReference type="GO" id="GO:0046983">
    <property type="term" value="F:protein dimerization activity"/>
    <property type="evidence" value="ECO:0007669"/>
    <property type="project" value="InterPro"/>
</dbReference>
<comment type="function">
    <text evidence="1 9">DNA-dependent RNA polymerase catalyzes the transcription of DNA into RNA using the four ribonucleoside triphosphates as substrates.</text>
</comment>
<dbReference type="NCBIfam" id="TIGR02027">
    <property type="entry name" value="rpoA"/>
    <property type="match status" value="1"/>
</dbReference>
<dbReference type="Gene3D" id="3.30.1360.10">
    <property type="entry name" value="RNA polymerase, RBP11-like subunit"/>
    <property type="match status" value="1"/>
</dbReference>
<reference evidence="11" key="2">
    <citation type="submission" date="2017-08" db="EMBL/GenBank/DDBJ databases">
        <authorList>
            <person name="Knox E.B."/>
        </authorList>
    </citation>
    <scope>NUCLEOTIDE SEQUENCE</scope>
</reference>
<keyword evidence="11" id="KW-0934">Plastid</keyword>
<dbReference type="InterPro" id="IPR036643">
    <property type="entry name" value="RNApol_insert_sf"/>
</dbReference>
<feature type="region of interest" description="Alpha C-terminal domain (alpha-CTD)" evidence="9">
    <location>
        <begin position="270"/>
        <end position="371"/>
    </location>
</feature>
<dbReference type="GO" id="GO:0003677">
    <property type="term" value="F:DNA binding"/>
    <property type="evidence" value="ECO:0007669"/>
    <property type="project" value="UniProtKB-UniRule"/>
</dbReference>
<dbReference type="GO" id="GO:0000428">
    <property type="term" value="C:DNA-directed RNA polymerase complex"/>
    <property type="evidence" value="ECO:0007669"/>
    <property type="project" value="UniProtKB-KW"/>
</dbReference>
<sequence>MVQEQILSASTVTKSPYPVWKCLDLIEETKRLSYGRFILSPLKKGQAETIGIGMRRALLGEIEGTCITSVKSENIPHEYSTLVGIEESVQEILLNLKEIVLRSFLSETCEATICARGPGSITAKDIISPPDVQIVDNTQHIANLTEPIELRIKLQIERRRGYLLKRSNYNFEDGSYPVDALFTPIRNVNHGIYVSGSGFDAEEVLFIEIWTNGSLTPREAIQDAAGKLIELFMPFLINTNENIEAKDTSAENEYMFPRNQFLVPIHPPLFDLFKYRKPSIKKRELKETYIDQLELPPRVYNCLKRAKIKTLFHLLHDNSAEDLLNLEHFRIEDLNGILEIVAKHFGMDLSKSTLDDRYGFRIDSDFDFESE</sequence>
<dbReference type="Pfam" id="PF03118">
    <property type="entry name" value="RNA_pol_A_CTD"/>
    <property type="match status" value="1"/>
</dbReference>
<comment type="similarity">
    <text evidence="3 9">Belongs to the RNA polymerase alpha chain family.</text>
</comment>
<evidence type="ECO:0000259" key="10">
    <source>
        <dbReference type="SMART" id="SM00662"/>
    </source>
</evidence>
<evidence type="ECO:0000313" key="11">
    <source>
        <dbReference type="EMBL" id="ATG25789.1"/>
    </source>
</evidence>
<evidence type="ECO:0000256" key="7">
    <source>
        <dbReference type="ARBA" id="ARBA00023163"/>
    </source>
</evidence>
<dbReference type="EMBL" id="MF770615">
    <property type="protein sequence ID" value="ATG25789.1"/>
    <property type="molecule type" value="Genomic_DNA"/>
</dbReference>